<protein>
    <submittedName>
        <fullName evidence="1">Uncharacterized protein</fullName>
    </submittedName>
</protein>
<dbReference type="HOGENOM" id="CLU_1195024_0_0_1"/>
<keyword evidence="2" id="KW-1185">Reference proteome</keyword>
<name>A0A067PQI0_9AGAM</name>
<proteinExistence type="predicted"/>
<dbReference type="Proteomes" id="UP000027265">
    <property type="component" value="Unassembled WGS sequence"/>
</dbReference>
<dbReference type="EMBL" id="KL197723">
    <property type="protein sequence ID" value="KDQ56070.1"/>
    <property type="molecule type" value="Genomic_DNA"/>
</dbReference>
<reference evidence="2" key="1">
    <citation type="journal article" date="2014" name="Proc. Natl. Acad. Sci. U.S.A.">
        <title>Extensive sampling of basidiomycete genomes demonstrates inadequacy of the white-rot/brown-rot paradigm for wood decay fungi.</title>
        <authorList>
            <person name="Riley R."/>
            <person name="Salamov A.A."/>
            <person name="Brown D.W."/>
            <person name="Nagy L.G."/>
            <person name="Floudas D."/>
            <person name="Held B.W."/>
            <person name="Levasseur A."/>
            <person name="Lombard V."/>
            <person name="Morin E."/>
            <person name="Otillar R."/>
            <person name="Lindquist E.A."/>
            <person name="Sun H."/>
            <person name="LaButti K.M."/>
            <person name="Schmutz J."/>
            <person name="Jabbour D."/>
            <person name="Luo H."/>
            <person name="Baker S.E."/>
            <person name="Pisabarro A.G."/>
            <person name="Walton J.D."/>
            <person name="Blanchette R.A."/>
            <person name="Henrissat B."/>
            <person name="Martin F."/>
            <person name="Cullen D."/>
            <person name="Hibbett D.S."/>
            <person name="Grigoriev I.V."/>
        </authorList>
    </citation>
    <scope>NUCLEOTIDE SEQUENCE [LARGE SCALE GENOMIC DNA]</scope>
    <source>
        <strain evidence="2">MUCL 33604</strain>
    </source>
</reference>
<sequence>MPLLSHLSVREVYWDEDGDELTGWEPLRLKFLGVGSRESLLFPWLLHGHLAGGVESLMIEPVPLESVPLVGDLLRCAGASLNRLYIGLAAGAVLIESGTFFILDNNNNIRHLEFTACDESPRVRHSGSHSWIHIILSQVKSEIQTISMTFYFLKPGDNVAWINWNTVNAILATAFFKKLESFEIVVDHRCGIEGDEACNTFKSLLPTLTRRPGILRLVHRRTGDGPSETTYL</sequence>
<evidence type="ECO:0000313" key="2">
    <source>
        <dbReference type="Proteomes" id="UP000027265"/>
    </source>
</evidence>
<dbReference type="AlphaFoldDB" id="A0A067PQI0"/>
<accession>A0A067PQI0</accession>
<evidence type="ECO:0000313" key="1">
    <source>
        <dbReference type="EMBL" id="KDQ56070.1"/>
    </source>
</evidence>
<dbReference type="InParanoid" id="A0A067PQI0"/>
<organism evidence="1 2">
    <name type="scientific">Jaapia argillacea MUCL 33604</name>
    <dbReference type="NCBI Taxonomy" id="933084"/>
    <lineage>
        <taxon>Eukaryota</taxon>
        <taxon>Fungi</taxon>
        <taxon>Dikarya</taxon>
        <taxon>Basidiomycota</taxon>
        <taxon>Agaricomycotina</taxon>
        <taxon>Agaricomycetes</taxon>
        <taxon>Agaricomycetidae</taxon>
        <taxon>Jaapiales</taxon>
        <taxon>Jaapiaceae</taxon>
        <taxon>Jaapia</taxon>
    </lineage>
</organism>
<gene>
    <name evidence="1" type="ORF">JAAARDRAFT_195291</name>
</gene>